<evidence type="ECO:0000256" key="2">
    <source>
        <dbReference type="ARBA" id="ARBA00008035"/>
    </source>
</evidence>
<dbReference type="Proteomes" id="UP001190926">
    <property type="component" value="Unassembled WGS sequence"/>
</dbReference>
<keyword evidence="3 6" id="KW-0805">Transcription regulation</keyword>
<keyword evidence="10" id="KW-1185">Reference proteome</keyword>
<sequence length="789" mass="88802">MPSVGMRRSTRVFGTRVLRSGRRLWSEPHEGGKHVRAAHGENKFQGLLDNSADGGGGIDDRHEELWQEDEKRASVDMTAEHKMEECEPDGVDEKNVDRKCRIVYTRKRKRAESTTAAGLTEDGRYAKKYIRGQWRTRCRAIESFGARGRILDSDRTRELAIVVNESSYDCYYWITCFLTSLLSYMARVRIGMRQLSAFMLSKPIFDAYSSSGMLFLQDHITSKKPCVCIVSGFGSAMPLFSLNISAIPPSFVHVQTSMYLRSALLDCLLVGNSENYEESLGDDAREPSFQIPSGGDQQDCACEASEISAGRELSYNNVVASNNDTSVGRHSPVVGFPKSALRSLQLRNSRNIQKRRSSFRRKRGRPPSALRAQKGKGALASELLRTRYDGSQFSVASPSRLLRSPDDKRRPTTNIKELKSATGVTTQDVCASSSCSANLLITDTDKCYRVEGATIALEVSASKQWLLSVTKGGTKQCSLIAQKVMRPSSFNRFTHAVIWSGDGCLKFEFPDKQDWMIFKELYKECSDRNIPSPAASVIPVPGVQEVSSPVDHYLPFVRPESYITLKDDELKRALKKTGNYDMDSDDEEWLAKLNSELNAGRELQEFITPENFEFVIDALEKGLHCFPRKHLDKEAAYDCCMHLEGKEAIEAIYKYWIRKRKQKKSALVKVFQLYQPTRSQVVPNFVFRKKRSFKRKASLYWRGKQRHLFKAIAAEGDGLGQKNSVNDLQEAKDAAGKYEGLATLKRQRAQMLMENADLATYKATMAVRIAEAAAQVEEAPERVASFFLG</sequence>
<comment type="similarity">
    <text evidence="2 6">Belongs to the enhancer of polycomb family.</text>
</comment>
<organism evidence="9 10">
    <name type="scientific">Perilla frutescens var. hirtella</name>
    <name type="common">Perilla citriodora</name>
    <name type="synonym">Perilla setoyensis</name>
    <dbReference type="NCBI Taxonomy" id="608512"/>
    <lineage>
        <taxon>Eukaryota</taxon>
        <taxon>Viridiplantae</taxon>
        <taxon>Streptophyta</taxon>
        <taxon>Embryophyta</taxon>
        <taxon>Tracheophyta</taxon>
        <taxon>Spermatophyta</taxon>
        <taxon>Magnoliopsida</taxon>
        <taxon>eudicotyledons</taxon>
        <taxon>Gunneridae</taxon>
        <taxon>Pentapetalae</taxon>
        <taxon>asterids</taxon>
        <taxon>lamiids</taxon>
        <taxon>Lamiales</taxon>
        <taxon>Lamiaceae</taxon>
        <taxon>Nepetoideae</taxon>
        <taxon>Elsholtzieae</taxon>
        <taxon>Perilla</taxon>
    </lineage>
</organism>
<dbReference type="AlphaFoldDB" id="A0AAD4JF55"/>
<keyword evidence="4 6" id="KW-0804">Transcription</keyword>
<evidence type="ECO:0000256" key="3">
    <source>
        <dbReference type="ARBA" id="ARBA00023015"/>
    </source>
</evidence>
<dbReference type="GO" id="GO:0005634">
    <property type="term" value="C:nucleus"/>
    <property type="evidence" value="ECO:0007669"/>
    <property type="project" value="UniProtKB-SubCell"/>
</dbReference>
<evidence type="ECO:0000259" key="8">
    <source>
        <dbReference type="Pfam" id="PF10513"/>
    </source>
</evidence>
<dbReference type="EMBL" id="SDAM02000066">
    <property type="protein sequence ID" value="KAH6832694.1"/>
    <property type="molecule type" value="Genomic_DNA"/>
</dbReference>
<feature type="region of interest" description="Disordered" evidence="7">
    <location>
        <begin position="395"/>
        <end position="414"/>
    </location>
</feature>
<name>A0AAD4JF55_PERFH</name>
<dbReference type="GO" id="GO:0006357">
    <property type="term" value="P:regulation of transcription by RNA polymerase II"/>
    <property type="evidence" value="ECO:0007669"/>
    <property type="project" value="InterPro"/>
</dbReference>
<feature type="domain" description="Enhancer of polycomb-like N-terminal" evidence="8">
    <location>
        <begin position="534"/>
        <end position="621"/>
    </location>
</feature>
<feature type="region of interest" description="Disordered" evidence="7">
    <location>
        <begin position="352"/>
        <end position="376"/>
    </location>
</feature>
<dbReference type="InterPro" id="IPR019542">
    <property type="entry name" value="Enhancer_polycomb-like_N"/>
</dbReference>
<dbReference type="PANTHER" id="PTHR14898">
    <property type="entry name" value="ENHANCER OF POLYCOMB"/>
    <property type="match status" value="1"/>
</dbReference>
<reference evidence="9 10" key="1">
    <citation type="journal article" date="2021" name="Nat. Commun.">
        <title>Incipient diploidization of the medicinal plant Perilla within 10,000 years.</title>
        <authorList>
            <person name="Zhang Y."/>
            <person name="Shen Q."/>
            <person name="Leng L."/>
            <person name="Zhang D."/>
            <person name="Chen S."/>
            <person name="Shi Y."/>
            <person name="Ning Z."/>
            <person name="Chen S."/>
        </authorList>
    </citation>
    <scope>NUCLEOTIDE SEQUENCE [LARGE SCALE GENOMIC DNA]</scope>
    <source>
        <strain evidence="10">cv. PC099</strain>
    </source>
</reference>
<evidence type="ECO:0000313" key="9">
    <source>
        <dbReference type="EMBL" id="KAH6832694.1"/>
    </source>
</evidence>
<accession>A0AAD4JF55</accession>
<comment type="subcellular location">
    <subcellularLocation>
        <location evidence="1 6">Nucleus</location>
    </subcellularLocation>
</comment>
<evidence type="ECO:0000256" key="6">
    <source>
        <dbReference type="RuleBase" id="RU361124"/>
    </source>
</evidence>
<dbReference type="InterPro" id="IPR024943">
    <property type="entry name" value="Enhancer_polycomb"/>
</dbReference>
<gene>
    <name evidence="9" type="ORF">C2S53_015434</name>
</gene>
<proteinExistence type="inferred from homology"/>
<evidence type="ECO:0000256" key="1">
    <source>
        <dbReference type="ARBA" id="ARBA00004123"/>
    </source>
</evidence>
<evidence type="ECO:0000256" key="5">
    <source>
        <dbReference type="ARBA" id="ARBA00023242"/>
    </source>
</evidence>
<evidence type="ECO:0000313" key="10">
    <source>
        <dbReference type="Proteomes" id="UP001190926"/>
    </source>
</evidence>
<feature type="compositionally biased region" description="Basic residues" evidence="7">
    <location>
        <begin position="352"/>
        <end position="365"/>
    </location>
</feature>
<evidence type="ECO:0000256" key="4">
    <source>
        <dbReference type="ARBA" id="ARBA00023163"/>
    </source>
</evidence>
<dbReference type="GO" id="GO:0035267">
    <property type="term" value="C:NuA4 histone acetyltransferase complex"/>
    <property type="evidence" value="ECO:0007669"/>
    <property type="project" value="InterPro"/>
</dbReference>
<evidence type="ECO:0000256" key="7">
    <source>
        <dbReference type="SAM" id="MobiDB-lite"/>
    </source>
</evidence>
<comment type="caution">
    <text evidence="9">The sequence shown here is derived from an EMBL/GenBank/DDBJ whole genome shotgun (WGS) entry which is preliminary data.</text>
</comment>
<protein>
    <recommendedName>
        <fullName evidence="6">Enhancer of polycomb-like protein</fullName>
    </recommendedName>
</protein>
<feature type="region of interest" description="Disordered" evidence="7">
    <location>
        <begin position="38"/>
        <end position="60"/>
    </location>
</feature>
<keyword evidence="5 6" id="KW-0539">Nucleus</keyword>
<dbReference type="Pfam" id="PF10513">
    <property type="entry name" value="EPL1"/>
    <property type="match status" value="1"/>
</dbReference>